<dbReference type="Gene3D" id="2.170.270.10">
    <property type="entry name" value="SET domain"/>
    <property type="match status" value="1"/>
</dbReference>
<protein>
    <recommendedName>
        <fullName evidence="1">SET domain-containing protein</fullName>
    </recommendedName>
</protein>
<name>A0A8H3YEF2_9TREE</name>
<reference evidence="2" key="1">
    <citation type="submission" date="2020-07" db="EMBL/GenBank/DDBJ databases">
        <title>Draft Genome Sequence of a Deep-Sea Yeast, Naganishia (Cryptococcus) liquefaciens strain N6.</title>
        <authorList>
            <person name="Han Y.W."/>
            <person name="Kajitani R."/>
            <person name="Morimoto H."/>
            <person name="Parhat M."/>
            <person name="Tsubouchi H."/>
            <person name="Bakenova O."/>
            <person name="Ogata M."/>
            <person name="Argunhan B."/>
            <person name="Aoki R."/>
            <person name="Kajiwara S."/>
            <person name="Itoh T."/>
            <person name="Iwasaki H."/>
        </authorList>
    </citation>
    <scope>NUCLEOTIDE SEQUENCE</scope>
    <source>
        <strain evidence="2">N6</strain>
    </source>
</reference>
<dbReference type="PANTHER" id="PTHR12350">
    <property type="entry name" value="HISTONE-LYSINE N-METHYLTRANSFERASE-RELATED"/>
    <property type="match status" value="1"/>
</dbReference>
<dbReference type="Proteomes" id="UP000620104">
    <property type="component" value="Unassembled WGS sequence"/>
</dbReference>
<dbReference type="PROSITE" id="PS50280">
    <property type="entry name" value="SET"/>
    <property type="match status" value="1"/>
</dbReference>
<dbReference type="InterPro" id="IPR001214">
    <property type="entry name" value="SET_dom"/>
</dbReference>
<comment type="caution">
    <text evidence="2">The sequence shown here is derived from an EMBL/GenBank/DDBJ whole genome shotgun (WGS) entry which is preliminary data.</text>
</comment>
<dbReference type="EMBL" id="BLZA01000009">
    <property type="protein sequence ID" value="GHJ84701.1"/>
    <property type="molecule type" value="Genomic_DNA"/>
</dbReference>
<accession>A0A8H3YEF2</accession>
<dbReference type="SUPFAM" id="SSF82199">
    <property type="entry name" value="SET domain"/>
    <property type="match status" value="1"/>
</dbReference>
<dbReference type="AlphaFoldDB" id="A0A8H3YEF2"/>
<evidence type="ECO:0000313" key="3">
    <source>
        <dbReference type="Proteomes" id="UP000620104"/>
    </source>
</evidence>
<proteinExistence type="predicted"/>
<evidence type="ECO:0000259" key="1">
    <source>
        <dbReference type="PROSITE" id="PS50280"/>
    </source>
</evidence>
<dbReference type="PANTHER" id="PTHR12350:SF19">
    <property type="entry name" value="SET DOMAIN-CONTAINING PROTEIN"/>
    <property type="match status" value="1"/>
</dbReference>
<sequence length="206" mass="22969">MTIALNTLSRDSAHVPYTKPTPANASSYQPTHPELLKVVLQQGKGSDGDDTYSSYLIAEKDFPANTIITQVTNLTPGTKAYSSVQHGNGEHDHFELNSDLLFVNHSCRPNVAFDLSHPRSSADIKEERYPAEWTLRTLSRPIAKGETLTFFYPSTEWDMGAPFTCNCAESNCLGQIQGAKYLSLAQLKQQEFINPHIMQKKMEETS</sequence>
<organism evidence="2 3">
    <name type="scientific">Naganishia liquefaciens</name>
    <dbReference type="NCBI Taxonomy" id="104408"/>
    <lineage>
        <taxon>Eukaryota</taxon>
        <taxon>Fungi</taxon>
        <taxon>Dikarya</taxon>
        <taxon>Basidiomycota</taxon>
        <taxon>Agaricomycotina</taxon>
        <taxon>Tremellomycetes</taxon>
        <taxon>Filobasidiales</taxon>
        <taxon>Filobasidiaceae</taxon>
        <taxon>Naganishia</taxon>
    </lineage>
</organism>
<dbReference type="OrthoDB" id="5984008at2759"/>
<dbReference type="InterPro" id="IPR053201">
    <property type="entry name" value="Flavunoidine_N-MTase"/>
</dbReference>
<evidence type="ECO:0000313" key="2">
    <source>
        <dbReference type="EMBL" id="GHJ84701.1"/>
    </source>
</evidence>
<keyword evidence="3" id="KW-1185">Reference proteome</keyword>
<feature type="domain" description="SET" evidence="1">
    <location>
        <begin position="34"/>
        <end position="153"/>
    </location>
</feature>
<dbReference type="InterPro" id="IPR046341">
    <property type="entry name" value="SET_dom_sf"/>
</dbReference>
<gene>
    <name evidence="2" type="ORF">NliqN6_1103</name>
</gene>